<dbReference type="InterPro" id="IPR002471">
    <property type="entry name" value="Pept_S9_AS"/>
</dbReference>
<accession>A0A091BF41</accession>
<dbReference type="EMBL" id="AWXU01000022">
    <property type="protein sequence ID" value="KFN50162.1"/>
    <property type="molecule type" value="Genomic_DNA"/>
</dbReference>
<dbReference type="PANTHER" id="PTHR42776:SF27">
    <property type="entry name" value="DIPEPTIDYL PEPTIDASE FAMILY MEMBER 6"/>
    <property type="match status" value="1"/>
</dbReference>
<protein>
    <recommendedName>
        <fullName evidence="4">Acyl-peptide hydrolase</fullName>
    </recommendedName>
    <alternativeName>
        <fullName evidence="3">Acylaminoacyl-peptidase</fullName>
    </alternativeName>
</protein>
<name>A0A091BF41_9GAMM</name>
<dbReference type="SUPFAM" id="SSF69322">
    <property type="entry name" value="Tricorn protease domain 2"/>
    <property type="match status" value="1"/>
</dbReference>
<dbReference type="OrthoDB" id="4269629at2"/>
<evidence type="ECO:0000313" key="9">
    <source>
        <dbReference type="EMBL" id="KFN50162.1"/>
    </source>
</evidence>
<gene>
    <name evidence="9" type="ORF">P873_07955</name>
</gene>
<keyword evidence="2" id="KW-0007">Acetylation</keyword>
<comment type="caution">
    <text evidence="9">The sequence shown here is derived from an EMBL/GenBank/DDBJ whole genome shotgun (WGS) entry which is preliminary data.</text>
</comment>
<dbReference type="GO" id="GO:0006508">
    <property type="term" value="P:proteolysis"/>
    <property type="evidence" value="ECO:0007669"/>
    <property type="project" value="InterPro"/>
</dbReference>
<keyword evidence="10" id="KW-1185">Reference proteome</keyword>
<dbReference type="InterPro" id="IPR001375">
    <property type="entry name" value="Peptidase_S9_cat"/>
</dbReference>
<dbReference type="Gene3D" id="2.120.10.30">
    <property type="entry name" value="TolB, C-terminal domain"/>
    <property type="match status" value="1"/>
</dbReference>
<evidence type="ECO:0000256" key="7">
    <source>
        <dbReference type="SAM" id="SignalP"/>
    </source>
</evidence>
<keyword evidence="7" id="KW-0732">Signal</keyword>
<evidence type="ECO:0000313" key="10">
    <source>
        <dbReference type="Proteomes" id="UP000029391"/>
    </source>
</evidence>
<evidence type="ECO:0000256" key="6">
    <source>
        <dbReference type="SAM" id="MobiDB-lite"/>
    </source>
</evidence>
<dbReference type="Proteomes" id="UP000029391">
    <property type="component" value="Unassembled WGS sequence"/>
</dbReference>
<dbReference type="InterPro" id="IPR029058">
    <property type="entry name" value="AB_hydrolase_fold"/>
</dbReference>
<dbReference type="RefSeq" id="WP_081683370.1">
    <property type="nucleotide sequence ID" value="NZ_AUFF01000003.1"/>
</dbReference>
<dbReference type="InterPro" id="IPR002470">
    <property type="entry name" value="Peptidase_S9A"/>
</dbReference>
<dbReference type="PROSITE" id="PS00708">
    <property type="entry name" value="PRO_ENDOPEP_SER"/>
    <property type="match status" value="1"/>
</dbReference>
<organism evidence="9 10">
    <name type="scientific">Arenimonas composti TR7-09 = DSM 18010</name>
    <dbReference type="NCBI Taxonomy" id="1121013"/>
    <lineage>
        <taxon>Bacteria</taxon>
        <taxon>Pseudomonadati</taxon>
        <taxon>Pseudomonadota</taxon>
        <taxon>Gammaproteobacteria</taxon>
        <taxon>Lysobacterales</taxon>
        <taxon>Lysobacteraceae</taxon>
        <taxon>Arenimonas</taxon>
    </lineage>
</organism>
<feature type="domain" description="Peptidase S9 prolyl oligopeptidase catalytic" evidence="8">
    <location>
        <begin position="438"/>
        <end position="649"/>
    </location>
</feature>
<dbReference type="GO" id="GO:0004252">
    <property type="term" value="F:serine-type endopeptidase activity"/>
    <property type="evidence" value="ECO:0007669"/>
    <property type="project" value="InterPro"/>
</dbReference>
<dbReference type="eggNOG" id="COG1506">
    <property type="taxonomic scope" value="Bacteria"/>
</dbReference>
<evidence type="ECO:0000259" key="8">
    <source>
        <dbReference type="Pfam" id="PF00326"/>
    </source>
</evidence>
<feature type="chain" id="PRO_5001869663" description="Acyl-peptide hydrolase" evidence="7">
    <location>
        <begin position="22"/>
        <end position="678"/>
    </location>
</feature>
<dbReference type="Pfam" id="PF00326">
    <property type="entry name" value="Peptidase_S9"/>
    <property type="match status" value="1"/>
</dbReference>
<evidence type="ECO:0000256" key="2">
    <source>
        <dbReference type="ARBA" id="ARBA00022990"/>
    </source>
</evidence>
<comment type="function">
    <text evidence="5">This enzyme catalyzes the hydrolysis of the N-terminal peptide bond of an N-acetylated peptide to generate an N-acetylated amino acid and a peptide with a free N-terminus. It preferentially cleaves off Ac-Ala, Ac-Met and Ac-Ser. Also, involved in the degradation of oxidized and glycated proteins.</text>
</comment>
<evidence type="ECO:0000256" key="1">
    <source>
        <dbReference type="ARBA" id="ARBA00022801"/>
    </source>
</evidence>
<keyword evidence="1" id="KW-0378">Hydrolase</keyword>
<dbReference type="Gene3D" id="2.130.10.10">
    <property type="entry name" value="YVTN repeat-like/Quinoprotein amine dehydrogenase"/>
    <property type="match status" value="1"/>
</dbReference>
<dbReference type="Gene3D" id="3.40.50.1820">
    <property type="entry name" value="alpha/beta hydrolase"/>
    <property type="match status" value="1"/>
</dbReference>
<evidence type="ECO:0000256" key="5">
    <source>
        <dbReference type="ARBA" id="ARBA00045885"/>
    </source>
</evidence>
<dbReference type="SUPFAM" id="SSF53474">
    <property type="entry name" value="alpha/beta-Hydrolases"/>
    <property type="match status" value="1"/>
</dbReference>
<feature type="region of interest" description="Disordered" evidence="6">
    <location>
        <begin position="652"/>
        <end position="678"/>
    </location>
</feature>
<evidence type="ECO:0000256" key="3">
    <source>
        <dbReference type="ARBA" id="ARBA00032284"/>
    </source>
</evidence>
<reference evidence="9 10" key="1">
    <citation type="submission" date="2013-09" db="EMBL/GenBank/DDBJ databases">
        <title>Genome sequencing of Arenimonas composti.</title>
        <authorList>
            <person name="Chen F."/>
            <person name="Wang G."/>
        </authorList>
    </citation>
    <scope>NUCLEOTIDE SEQUENCE [LARGE SCALE GENOMIC DNA]</scope>
    <source>
        <strain evidence="9 10">TR7-09</strain>
    </source>
</reference>
<proteinExistence type="predicted"/>
<dbReference type="PROSITE" id="PS51257">
    <property type="entry name" value="PROKAR_LIPOPROTEIN"/>
    <property type="match status" value="1"/>
</dbReference>
<dbReference type="PANTHER" id="PTHR42776">
    <property type="entry name" value="SERINE PEPTIDASE S9 FAMILY MEMBER"/>
    <property type="match status" value="1"/>
</dbReference>
<dbReference type="InterPro" id="IPR011042">
    <property type="entry name" value="6-blade_b-propeller_TolB-like"/>
</dbReference>
<feature type="signal peptide" evidence="7">
    <location>
        <begin position="1"/>
        <end position="21"/>
    </location>
</feature>
<sequence length="678" mass="73393">MRPSRHLILALAALAAALSLAACERGSGPASGGTAAAAAEAVARPSRQYTIEEFVASTQMGGVSFNGDESKLLFAANRDGVWNVFTVPVEGGDWMPVTNSTTDNSWAVSFFPNDDRILIARDKGGDELDHLYVIAADGSETDLTPGTGPEHALKADFLGFSGDGDHFWVVSNERDPRFFDLYRYASDGYARELVFRNDQGWEPSEVSPDGRFAAFADPNTTNDGDLHVVELATGKATKVSEHTGDAIFAAQDFSPDGEWLYYTANDAGEFAALRRVSTRDWTHEDVRSADWDIVDAALSDSGRYLAVSTNVDGSTGVQLFDTTTNTEVALPELPGGEIRNLRIGRSDARLAFYLNGDRQPSDLYVLDLGGEPRALTRALNPAIDAADLVDSQVVRFPSFDGLQIPNILWKPHQASADNRAPALVWVHGGPGGQTTRAFAQVQQFLANHGYVVLGINNRGSSGYGKTFYAADDGRHGREPLWDVIEAKRWLAQQDYVDPDRIGVIGGSYGGYMVLAALAYHPGEFRAGVDIFGVANWVRTLESIPPYWESFREALYREIGNPETQRDFLLATSPLNHAGNIDVPLMVLQGANDPRVIQPESDDVVAAVRANGVPVEYVVFPDEGHGFTKKANQIAGYGAVLAFLDEHLKNAPVPAPAPRPARIPVGADGTENAEIPRSE</sequence>
<dbReference type="InterPro" id="IPR015943">
    <property type="entry name" value="WD40/YVTN_repeat-like_dom_sf"/>
</dbReference>
<dbReference type="AlphaFoldDB" id="A0A091BF41"/>
<dbReference type="PRINTS" id="PR00862">
    <property type="entry name" value="PROLIGOPTASE"/>
</dbReference>
<dbReference type="eggNOG" id="COG0823">
    <property type="taxonomic scope" value="Bacteria"/>
</dbReference>
<evidence type="ECO:0000256" key="4">
    <source>
        <dbReference type="ARBA" id="ARBA00032596"/>
    </source>
</evidence>